<dbReference type="EC" id="2.1.1.37" evidence="1"/>
<dbReference type="InterPro" id="IPR050390">
    <property type="entry name" value="C5-Methyltransferase"/>
</dbReference>
<protein>
    <recommendedName>
        <fullName evidence="1">DNA (cytosine-5-)-methyltransferase</fullName>
        <ecNumber evidence="1">2.1.1.37</ecNumber>
    </recommendedName>
</protein>
<evidence type="ECO:0000313" key="10">
    <source>
        <dbReference type="Proteomes" id="UP000287996"/>
    </source>
</evidence>
<gene>
    <name evidence="9" type="ORF">CWI84_10320</name>
</gene>
<dbReference type="GO" id="GO:0032259">
    <property type="term" value="P:methylation"/>
    <property type="evidence" value="ECO:0007669"/>
    <property type="project" value="UniProtKB-KW"/>
</dbReference>
<dbReference type="AlphaFoldDB" id="A0A432ZM23"/>
<keyword evidence="3 7" id="KW-0808">Transferase</keyword>
<dbReference type="PROSITE" id="PS51679">
    <property type="entry name" value="SAM_MT_C5"/>
    <property type="match status" value="1"/>
</dbReference>
<feature type="active site" evidence="7">
    <location>
        <position position="88"/>
    </location>
</feature>
<evidence type="ECO:0000256" key="1">
    <source>
        <dbReference type="ARBA" id="ARBA00011975"/>
    </source>
</evidence>
<keyword evidence="2 7" id="KW-0489">Methyltransferase</keyword>
<evidence type="ECO:0000256" key="7">
    <source>
        <dbReference type="PROSITE-ProRule" id="PRU01016"/>
    </source>
</evidence>
<evidence type="ECO:0000256" key="2">
    <source>
        <dbReference type="ARBA" id="ARBA00022603"/>
    </source>
</evidence>
<dbReference type="GO" id="GO:0009307">
    <property type="term" value="P:DNA restriction-modification system"/>
    <property type="evidence" value="ECO:0007669"/>
    <property type="project" value="UniProtKB-KW"/>
</dbReference>
<dbReference type="Gene3D" id="3.90.120.10">
    <property type="entry name" value="DNA Methylase, subunit A, domain 2"/>
    <property type="match status" value="1"/>
</dbReference>
<dbReference type="InterPro" id="IPR001525">
    <property type="entry name" value="C5_MeTfrase"/>
</dbReference>
<dbReference type="EMBL" id="PIQH01000009">
    <property type="protein sequence ID" value="RUO78931.1"/>
    <property type="molecule type" value="Genomic_DNA"/>
</dbReference>
<evidence type="ECO:0000256" key="6">
    <source>
        <dbReference type="ARBA" id="ARBA00047422"/>
    </source>
</evidence>
<dbReference type="PANTHER" id="PTHR10629">
    <property type="entry name" value="CYTOSINE-SPECIFIC METHYLTRANSFERASE"/>
    <property type="match status" value="1"/>
</dbReference>
<evidence type="ECO:0000256" key="4">
    <source>
        <dbReference type="ARBA" id="ARBA00022691"/>
    </source>
</evidence>
<name>A0A432ZM23_9GAMM</name>
<comment type="catalytic activity">
    <reaction evidence="6">
        <text>a 2'-deoxycytidine in DNA + S-adenosyl-L-methionine = a 5-methyl-2'-deoxycytidine in DNA + S-adenosyl-L-homocysteine + H(+)</text>
        <dbReference type="Rhea" id="RHEA:13681"/>
        <dbReference type="Rhea" id="RHEA-COMP:11369"/>
        <dbReference type="Rhea" id="RHEA-COMP:11370"/>
        <dbReference type="ChEBI" id="CHEBI:15378"/>
        <dbReference type="ChEBI" id="CHEBI:57856"/>
        <dbReference type="ChEBI" id="CHEBI:59789"/>
        <dbReference type="ChEBI" id="CHEBI:85452"/>
        <dbReference type="ChEBI" id="CHEBI:85454"/>
        <dbReference type="EC" id="2.1.1.37"/>
    </reaction>
</comment>
<dbReference type="NCBIfam" id="TIGR00675">
    <property type="entry name" value="dcm"/>
    <property type="match status" value="1"/>
</dbReference>
<dbReference type="Gene3D" id="3.40.50.150">
    <property type="entry name" value="Vaccinia Virus protein VP39"/>
    <property type="match status" value="1"/>
</dbReference>
<keyword evidence="5" id="KW-0680">Restriction system</keyword>
<dbReference type="OrthoDB" id="9813719at2"/>
<dbReference type="GO" id="GO:0044027">
    <property type="term" value="P:negative regulation of gene expression via chromosomal CpG island methylation"/>
    <property type="evidence" value="ECO:0007669"/>
    <property type="project" value="TreeGrafter"/>
</dbReference>
<evidence type="ECO:0000256" key="5">
    <source>
        <dbReference type="ARBA" id="ARBA00022747"/>
    </source>
</evidence>
<dbReference type="Pfam" id="PF00145">
    <property type="entry name" value="DNA_methylase"/>
    <property type="match status" value="1"/>
</dbReference>
<dbReference type="PRINTS" id="PR00105">
    <property type="entry name" value="C5METTRFRASE"/>
</dbReference>
<dbReference type="GO" id="GO:0003677">
    <property type="term" value="F:DNA binding"/>
    <property type="evidence" value="ECO:0007669"/>
    <property type="project" value="TreeGrafter"/>
</dbReference>
<dbReference type="GO" id="GO:0003886">
    <property type="term" value="F:DNA (cytosine-5-)-methyltransferase activity"/>
    <property type="evidence" value="ECO:0007669"/>
    <property type="project" value="UniProtKB-EC"/>
</dbReference>
<comment type="caution">
    <text evidence="9">The sequence shown here is derived from an EMBL/GenBank/DDBJ whole genome shotgun (WGS) entry which is preliminary data.</text>
</comment>
<dbReference type="PROSITE" id="PS00095">
    <property type="entry name" value="C5_MTASE_2"/>
    <property type="match status" value="1"/>
</dbReference>
<dbReference type="PANTHER" id="PTHR10629:SF52">
    <property type="entry name" value="DNA (CYTOSINE-5)-METHYLTRANSFERASE 1"/>
    <property type="match status" value="1"/>
</dbReference>
<organism evidence="9 10">
    <name type="scientific">Idiomarina tyrosinivorans</name>
    <dbReference type="NCBI Taxonomy" id="1445662"/>
    <lineage>
        <taxon>Bacteria</taxon>
        <taxon>Pseudomonadati</taxon>
        <taxon>Pseudomonadota</taxon>
        <taxon>Gammaproteobacteria</taxon>
        <taxon>Alteromonadales</taxon>
        <taxon>Idiomarinaceae</taxon>
        <taxon>Idiomarina</taxon>
    </lineage>
</organism>
<dbReference type="SUPFAM" id="SSF53335">
    <property type="entry name" value="S-adenosyl-L-methionine-dependent methyltransferases"/>
    <property type="match status" value="1"/>
</dbReference>
<dbReference type="RefSeq" id="WP_126842504.1">
    <property type="nucleotide sequence ID" value="NZ_PIQH01000009.1"/>
</dbReference>
<keyword evidence="10" id="KW-1185">Reference proteome</keyword>
<accession>A0A432ZM23</accession>
<sequence>MSLEKAINNNSIRAVDLFCGAGGLTRGMINAGIDVVAGFDVDFQCKFPFEFNNRAKFIEKDVSVLEPGEIRTHLGHEQYTVLAGCAPCQPFSTYSRSTQKKKPERDKRWDLLTSFEHLVSSLVPDFVTMENVPGLEDQKVFKDFVKRLKKLHYFVDYKLIYCPDYGLAQTRKRLVLVAGLNHKVVIPPPSHKKSQYKTVKDVISHLPSIKAGEFLTSDPLHRSSKLSEQNLRRIQASAPGGTWLDWPEELRAECHKKSSGETYLGVYGRMKWDEPSSTITTQFNGYGNGRFGHPEQDRAISLREAALLQSFPENYQFFSDPSNIGLGHIARMIGNAVPVLLGELVGKVIVDAVNSDI</sequence>
<dbReference type="InterPro" id="IPR029063">
    <property type="entry name" value="SAM-dependent_MTases_sf"/>
</dbReference>
<proteinExistence type="inferred from homology"/>
<evidence type="ECO:0000256" key="3">
    <source>
        <dbReference type="ARBA" id="ARBA00022679"/>
    </source>
</evidence>
<comment type="similarity">
    <text evidence="7 8">Belongs to the class I-like SAM-binding methyltransferase superfamily. C5-methyltransferase family.</text>
</comment>
<dbReference type="InterPro" id="IPR031303">
    <property type="entry name" value="C5_meth_CS"/>
</dbReference>
<dbReference type="Proteomes" id="UP000287996">
    <property type="component" value="Unassembled WGS sequence"/>
</dbReference>
<reference evidence="9 10" key="1">
    <citation type="journal article" date="2011" name="Front. Microbiol.">
        <title>Genomic signatures of strain selection and enhancement in Bacillus atrophaeus var. globigii, a historical biowarfare simulant.</title>
        <authorList>
            <person name="Gibbons H.S."/>
            <person name="Broomall S.M."/>
            <person name="McNew L.A."/>
            <person name="Daligault H."/>
            <person name="Chapman C."/>
            <person name="Bruce D."/>
            <person name="Karavis M."/>
            <person name="Krepps M."/>
            <person name="McGregor P.A."/>
            <person name="Hong C."/>
            <person name="Park K.H."/>
            <person name="Akmal A."/>
            <person name="Feldman A."/>
            <person name="Lin J.S."/>
            <person name="Chang W.E."/>
            <person name="Higgs B.W."/>
            <person name="Demirev P."/>
            <person name="Lindquist J."/>
            <person name="Liem A."/>
            <person name="Fochler E."/>
            <person name="Read T.D."/>
            <person name="Tapia R."/>
            <person name="Johnson S."/>
            <person name="Bishop-Lilly K.A."/>
            <person name="Detter C."/>
            <person name="Han C."/>
            <person name="Sozhamannan S."/>
            <person name="Rosenzweig C.N."/>
            <person name="Skowronski E.W."/>
        </authorList>
    </citation>
    <scope>NUCLEOTIDE SEQUENCE [LARGE SCALE GENOMIC DNA]</scope>
    <source>
        <strain evidence="9 10">CC-PW-9</strain>
    </source>
</reference>
<keyword evidence="4 7" id="KW-0949">S-adenosyl-L-methionine</keyword>
<evidence type="ECO:0000313" key="9">
    <source>
        <dbReference type="EMBL" id="RUO78931.1"/>
    </source>
</evidence>
<evidence type="ECO:0000256" key="8">
    <source>
        <dbReference type="RuleBase" id="RU000416"/>
    </source>
</evidence>